<evidence type="ECO:0000313" key="2">
    <source>
        <dbReference type="EMBL" id="KAK5111799.1"/>
    </source>
</evidence>
<accession>A0AAN7YNZ7</accession>
<evidence type="ECO:0000313" key="3">
    <source>
        <dbReference type="Proteomes" id="UP001310890"/>
    </source>
</evidence>
<proteinExistence type="predicted"/>
<gene>
    <name evidence="2" type="ORF">LTR62_004719</name>
</gene>
<dbReference type="Proteomes" id="UP001310890">
    <property type="component" value="Unassembled WGS sequence"/>
</dbReference>
<evidence type="ECO:0000256" key="1">
    <source>
        <dbReference type="SAM" id="MobiDB-lite"/>
    </source>
</evidence>
<feature type="compositionally biased region" description="Polar residues" evidence="1">
    <location>
        <begin position="243"/>
        <end position="268"/>
    </location>
</feature>
<organism evidence="2 3">
    <name type="scientific">Meristemomyces frigidus</name>
    <dbReference type="NCBI Taxonomy" id="1508187"/>
    <lineage>
        <taxon>Eukaryota</taxon>
        <taxon>Fungi</taxon>
        <taxon>Dikarya</taxon>
        <taxon>Ascomycota</taxon>
        <taxon>Pezizomycotina</taxon>
        <taxon>Dothideomycetes</taxon>
        <taxon>Dothideomycetidae</taxon>
        <taxon>Mycosphaerellales</taxon>
        <taxon>Teratosphaeriaceae</taxon>
        <taxon>Meristemomyces</taxon>
    </lineage>
</organism>
<comment type="caution">
    <text evidence="2">The sequence shown here is derived from an EMBL/GenBank/DDBJ whole genome shotgun (WGS) entry which is preliminary data.</text>
</comment>
<feature type="region of interest" description="Disordered" evidence="1">
    <location>
        <begin position="1"/>
        <end position="21"/>
    </location>
</feature>
<sequence length="309" mass="33886">MPATPDSLDPDRFNDDDLPGWGEVEEYSSGVRCRSYNAKYEISKVSKRQHAKSQKRREIRVRAERLSKTDVMNERYSRNKGSDADICLRNDGQKVRTQLVLTEEPVLEGRRSLEDSTTKTAQRVAKRARARHGKADESLSDWETDFTSFLATCSTGWKAPVQPYGLSLSTFTARRNDEGPAVILTPPCTLALPVAVTETTPITQSGRSSITAAQDSQSPEEAIVDAKPVPGNNEHPPAGETQRIPSHSPGSEAESASTAPYGTLTPSRENLPPDRRTFTGPTSVPLASMQRALALHTNFSAPLPVELRT</sequence>
<reference evidence="2" key="1">
    <citation type="submission" date="2023-08" db="EMBL/GenBank/DDBJ databases">
        <title>Black Yeasts Isolated from many extreme environments.</title>
        <authorList>
            <person name="Coleine C."/>
            <person name="Stajich J.E."/>
            <person name="Selbmann L."/>
        </authorList>
    </citation>
    <scope>NUCLEOTIDE SEQUENCE</scope>
    <source>
        <strain evidence="2">CCFEE 5401</strain>
    </source>
</reference>
<feature type="compositionally biased region" description="Polar residues" evidence="1">
    <location>
        <begin position="201"/>
        <end position="219"/>
    </location>
</feature>
<feature type="region of interest" description="Disordered" evidence="1">
    <location>
        <begin position="201"/>
        <end position="283"/>
    </location>
</feature>
<dbReference type="EMBL" id="JAVRRL010000036">
    <property type="protein sequence ID" value="KAK5111799.1"/>
    <property type="molecule type" value="Genomic_DNA"/>
</dbReference>
<dbReference type="AlphaFoldDB" id="A0AAN7YNZ7"/>
<protein>
    <submittedName>
        <fullName evidence="2">Uncharacterized protein</fullName>
    </submittedName>
</protein>
<name>A0AAN7YNZ7_9PEZI</name>